<dbReference type="EMBL" id="CP009933">
    <property type="protein sequence ID" value="AKA68317.1"/>
    <property type="molecule type" value="Genomic_DNA"/>
</dbReference>
<evidence type="ECO:0000313" key="6">
    <source>
        <dbReference type="EMBL" id="AKA68317.1"/>
    </source>
</evidence>
<reference evidence="6 7" key="1">
    <citation type="journal article" date="2015" name="J. Biotechnol.">
        <title>Complete genome sequence of a malodorant-producing acetogen, Clostridium scatologenes ATCC 25775(T).</title>
        <authorList>
            <person name="Zhu Z."/>
            <person name="Guo T."/>
            <person name="Zheng H."/>
            <person name="Song T."/>
            <person name="Ouyang P."/>
            <person name="Xie J."/>
        </authorList>
    </citation>
    <scope>NUCLEOTIDE SEQUENCE [LARGE SCALE GENOMIC DNA]</scope>
    <source>
        <strain evidence="6 7">ATCC 25775</strain>
    </source>
</reference>
<dbReference type="RefSeq" id="WP_029162058.1">
    <property type="nucleotide sequence ID" value="NZ_CP009933.1"/>
</dbReference>
<comment type="similarity">
    <text evidence="2">Belongs to the bacterial solute-binding protein 2 family.</text>
</comment>
<dbReference type="SUPFAM" id="SSF53822">
    <property type="entry name" value="Periplasmic binding protein-like I"/>
    <property type="match status" value="1"/>
</dbReference>
<dbReference type="Proteomes" id="UP000033115">
    <property type="component" value="Chromosome"/>
</dbReference>
<evidence type="ECO:0000256" key="1">
    <source>
        <dbReference type="ARBA" id="ARBA00004196"/>
    </source>
</evidence>
<gene>
    <name evidence="6" type="ORF">CSCA_1192</name>
</gene>
<dbReference type="GO" id="GO:0030246">
    <property type="term" value="F:carbohydrate binding"/>
    <property type="evidence" value="ECO:0007669"/>
    <property type="project" value="UniProtKB-ARBA"/>
</dbReference>
<dbReference type="AlphaFoldDB" id="A0A0E3JMQ7"/>
<name>A0A0E3JMQ7_CLOSL</name>
<dbReference type="GO" id="GO:0030313">
    <property type="term" value="C:cell envelope"/>
    <property type="evidence" value="ECO:0007669"/>
    <property type="project" value="UniProtKB-SubCell"/>
</dbReference>
<dbReference type="STRING" id="1548.CSCA_1192"/>
<protein>
    <submittedName>
        <fullName evidence="6">Periplasmic binding protein/LacI transcriptional regulator</fullName>
    </submittedName>
</protein>
<evidence type="ECO:0000256" key="2">
    <source>
        <dbReference type="ARBA" id="ARBA00007639"/>
    </source>
</evidence>
<dbReference type="PANTHER" id="PTHR46847:SF3">
    <property type="entry name" value="GALACTOFURANOSE-BINDING PROTEIN YTFQ"/>
    <property type="match status" value="1"/>
</dbReference>
<evidence type="ECO:0000259" key="5">
    <source>
        <dbReference type="Pfam" id="PF13407"/>
    </source>
</evidence>
<dbReference type="KEGG" id="csq:CSCA_1192"/>
<keyword evidence="4" id="KW-0812">Transmembrane</keyword>
<dbReference type="HOGENOM" id="CLU_037628_3_2_9"/>
<keyword evidence="4" id="KW-0472">Membrane</keyword>
<dbReference type="InterPro" id="IPR028082">
    <property type="entry name" value="Peripla_BP_I"/>
</dbReference>
<sequence length="340" mass="38266">MIGKLKFNFVIFLSLSIIFVILFSLITIENNRMKNSDTVEYVIGMSQANLYEPWRISMNEEIVNEAKKYKNIRIIYKDAGGDTNKQKKDIDELLDSGVDLLIVSINDSEKLTPEVSKAYKAVPVVVLDRAVEGYNYSVYIGPDNENIGKEAGRMVVDLMENNEGRVVEVQGLLNSHPDIDRSKGFREAIKQYSNIKIVRTVIGEWQKDEAEDKITEVLKEDKNIDVIFAHSDYMALGAYKAAYKLGIHNIKIIGVDGLTGENGGLDLVSRGILDGTFTCSTGGKEALECALNILNKKNKIQKKIILKSDKITKNNVNEYLNNKFKYLRDNSKSQKIISIP</sequence>
<evidence type="ECO:0000256" key="3">
    <source>
        <dbReference type="ARBA" id="ARBA00022729"/>
    </source>
</evidence>
<accession>A0A0E3JMQ7</accession>
<feature type="transmembrane region" description="Helical" evidence="4">
    <location>
        <begin position="7"/>
        <end position="28"/>
    </location>
</feature>
<dbReference type="Gene3D" id="3.40.50.2300">
    <property type="match status" value="2"/>
</dbReference>
<keyword evidence="3" id="KW-0732">Signal</keyword>
<dbReference type="Pfam" id="PF13407">
    <property type="entry name" value="Peripla_BP_4"/>
    <property type="match status" value="1"/>
</dbReference>
<comment type="subcellular location">
    <subcellularLocation>
        <location evidence="1">Cell envelope</location>
    </subcellularLocation>
</comment>
<evidence type="ECO:0000256" key="4">
    <source>
        <dbReference type="SAM" id="Phobius"/>
    </source>
</evidence>
<organism evidence="6 7">
    <name type="scientific">Clostridium scatologenes</name>
    <dbReference type="NCBI Taxonomy" id="1548"/>
    <lineage>
        <taxon>Bacteria</taxon>
        <taxon>Bacillati</taxon>
        <taxon>Bacillota</taxon>
        <taxon>Clostridia</taxon>
        <taxon>Eubacteriales</taxon>
        <taxon>Clostridiaceae</taxon>
        <taxon>Clostridium</taxon>
    </lineage>
</organism>
<keyword evidence="7" id="KW-1185">Reference proteome</keyword>
<dbReference type="CDD" id="cd06308">
    <property type="entry name" value="PBP1_sensor_kinase-like"/>
    <property type="match status" value="1"/>
</dbReference>
<dbReference type="PANTHER" id="PTHR46847">
    <property type="entry name" value="D-ALLOSE-BINDING PERIPLASMIC PROTEIN-RELATED"/>
    <property type="match status" value="1"/>
</dbReference>
<feature type="domain" description="Periplasmic binding protein" evidence="5">
    <location>
        <begin position="43"/>
        <end position="296"/>
    </location>
</feature>
<evidence type="ECO:0000313" key="7">
    <source>
        <dbReference type="Proteomes" id="UP000033115"/>
    </source>
</evidence>
<dbReference type="InterPro" id="IPR025997">
    <property type="entry name" value="SBP_2_dom"/>
</dbReference>
<proteinExistence type="inferred from homology"/>
<keyword evidence="4" id="KW-1133">Transmembrane helix</keyword>